<dbReference type="InterPro" id="IPR013783">
    <property type="entry name" value="Ig-like_fold"/>
</dbReference>
<evidence type="ECO:0000256" key="5">
    <source>
        <dbReference type="SAM" id="SignalP"/>
    </source>
</evidence>
<dbReference type="InterPro" id="IPR009091">
    <property type="entry name" value="RCC1/BLIP-II"/>
</dbReference>
<evidence type="ECO:0000256" key="2">
    <source>
        <dbReference type="ARBA" id="ARBA00022729"/>
    </source>
</evidence>
<dbReference type="InterPro" id="IPR025883">
    <property type="entry name" value="Cadherin-like_domain"/>
</dbReference>
<dbReference type="InterPro" id="IPR058923">
    <property type="entry name" value="RCC1-like_dom"/>
</dbReference>
<dbReference type="SUPFAM" id="SSF49265">
    <property type="entry name" value="Fibronectin type III"/>
    <property type="match status" value="1"/>
</dbReference>
<protein>
    <submittedName>
        <fullName evidence="8">Uncharacterized protein</fullName>
    </submittedName>
</protein>
<dbReference type="InterPro" id="IPR051210">
    <property type="entry name" value="Ub_ligase/GEF_domain"/>
</dbReference>
<dbReference type="Pfam" id="PF00415">
    <property type="entry name" value="RCC1"/>
    <property type="match status" value="2"/>
</dbReference>
<evidence type="ECO:0000256" key="4">
    <source>
        <dbReference type="SAM" id="MobiDB-lite"/>
    </source>
</evidence>
<dbReference type="Gene3D" id="2.60.40.10">
    <property type="entry name" value="Immunoglobulins"/>
    <property type="match status" value="1"/>
</dbReference>
<dbReference type="Proteomes" id="UP000460318">
    <property type="component" value="Unassembled WGS sequence"/>
</dbReference>
<dbReference type="Pfam" id="PF25390">
    <property type="entry name" value="WD40_RLD"/>
    <property type="match status" value="1"/>
</dbReference>
<dbReference type="PROSITE" id="PS00626">
    <property type="entry name" value="RCC1_2"/>
    <property type="match status" value="1"/>
</dbReference>
<evidence type="ECO:0000256" key="1">
    <source>
        <dbReference type="ARBA" id="ARBA00004196"/>
    </source>
</evidence>
<dbReference type="PROSITE" id="PS50012">
    <property type="entry name" value="RCC1_3"/>
    <property type="match status" value="6"/>
</dbReference>
<evidence type="ECO:0000259" key="6">
    <source>
        <dbReference type="PROSITE" id="PS50853"/>
    </source>
</evidence>
<evidence type="ECO:0000313" key="9">
    <source>
        <dbReference type="Proteomes" id="UP000460318"/>
    </source>
</evidence>
<dbReference type="Pfam" id="PF13205">
    <property type="entry name" value="Big_5"/>
    <property type="match status" value="1"/>
</dbReference>
<dbReference type="SUPFAM" id="SSF50985">
    <property type="entry name" value="RCC1/BLIP-II"/>
    <property type="match status" value="2"/>
</dbReference>
<feature type="domain" description="SLH" evidence="7">
    <location>
        <begin position="1221"/>
        <end position="1281"/>
    </location>
</feature>
<dbReference type="SMART" id="SM00060">
    <property type="entry name" value="FN3"/>
    <property type="match status" value="1"/>
</dbReference>
<dbReference type="Gene3D" id="2.60.40.1220">
    <property type="match status" value="1"/>
</dbReference>
<evidence type="ECO:0000259" key="7">
    <source>
        <dbReference type="PROSITE" id="PS51272"/>
    </source>
</evidence>
<dbReference type="CDD" id="cd00063">
    <property type="entry name" value="FN3"/>
    <property type="match status" value="1"/>
</dbReference>
<feature type="domain" description="Fibronectin type-III" evidence="6">
    <location>
        <begin position="394"/>
        <end position="499"/>
    </location>
</feature>
<dbReference type="GO" id="GO:0030313">
    <property type="term" value="C:cell envelope"/>
    <property type="evidence" value="ECO:0007669"/>
    <property type="project" value="UniProtKB-SubCell"/>
</dbReference>
<dbReference type="InterPro" id="IPR013378">
    <property type="entry name" value="InlB-like_B-rpt"/>
</dbReference>
<comment type="subcellular location">
    <subcellularLocation>
        <location evidence="1">Cell envelope</location>
    </subcellularLocation>
</comment>
<keyword evidence="2 5" id="KW-0732">Signal</keyword>
<dbReference type="PRINTS" id="PR00633">
    <property type="entry name" value="RCCNDNSATION"/>
</dbReference>
<organism evidence="8 9">
    <name type="scientific">Paenibacillus dendrobii</name>
    <dbReference type="NCBI Taxonomy" id="2691084"/>
    <lineage>
        <taxon>Bacteria</taxon>
        <taxon>Bacillati</taxon>
        <taxon>Bacillota</taxon>
        <taxon>Bacilli</taxon>
        <taxon>Bacillales</taxon>
        <taxon>Paenibacillaceae</taxon>
        <taxon>Paenibacillus</taxon>
    </lineage>
</organism>
<keyword evidence="3" id="KW-0677">Repeat</keyword>
<dbReference type="Gene3D" id="2.130.10.30">
    <property type="entry name" value="Regulator of chromosome condensation 1/beta-lactamase-inhibitor protein II"/>
    <property type="match status" value="3"/>
</dbReference>
<dbReference type="Pfam" id="PF09479">
    <property type="entry name" value="Flg_new"/>
    <property type="match status" value="1"/>
</dbReference>
<feature type="domain" description="SLH" evidence="7">
    <location>
        <begin position="1090"/>
        <end position="1149"/>
    </location>
</feature>
<evidence type="ECO:0000313" key="8">
    <source>
        <dbReference type="EMBL" id="MWV45973.1"/>
    </source>
</evidence>
<dbReference type="Pfam" id="PF12733">
    <property type="entry name" value="Cadherin-like"/>
    <property type="match status" value="1"/>
</dbReference>
<feature type="signal peptide" evidence="5">
    <location>
        <begin position="1"/>
        <end position="26"/>
    </location>
</feature>
<dbReference type="InterPro" id="IPR036116">
    <property type="entry name" value="FN3_sf"/>
</dbReference>
<feature type="chain" id="PRO_5031565790" evidence="5">
    <location>
        <begin position="27"/>
        <end position="1281"/>
    </location>
</feature>
<name>A0A7X3IM07_9BACL</name>
<proteinExistence type="predicted"/>
<keyword evidence="9" id="KW-1185">Reference proteome</keyword>
<dbReference type="PROSITE" id="PS51272">
    <property type="entry name" value="SLH"/>
    <property type="match status" value="3"/>
</dbReference>
<gene>
    <name evidence="8" type="ORF">GRF59_20350</name>
</gene>
<dbReference type="InterPro" id="IPR003961">
    <property type="entry name" value="FN3_dom"/>
</dbReference>
<dbReference type="Pfam" id="PF00395">
    <property type="entry name" value="SLH"/>
    <property type="match status" value="3"/>
</dbReference>
<reference evidence="8 9" key="1">
    <citation type="submission" date="2019-12" db="EMBL/GenBank/DDBJ databases">
        <title>Paenibacillus sp. nov., an endophytic bacterium isolated from the stem of Dendrobium.</title>
        <authorList>
            <person name="Zhao R."/>
        </authorList>
    </citation>
    <scope>NUCLEOTIDE SEQUENCE [LARGE SCALE GENOMIC DNA]</scope>
    <source>
        <strain evidence="8 9">HJL G12</strain>
    </source>
</reference>
<dbReference type="Gene3D" id="2.60.40.4270">
    <property type="entry name" value="Listeria-Bacteroides repeat domain"/>
    <property type="match status" value="1"/>
</dbReference>
<dbReference type="EMBL" id="WUBI01000003">
    <property type="protein sequence ID" value="MWV45973.1"/>
    <property type="molecule type" value="Genomic_DNA"/>
</dbReference>
<dbReference type="PANTHER" id="PTHR22870">
    <property type="entry name" value="REGULATOR OF CHROMOSOME CONDENSATION"/>
    <property type="match status" value="1"/>
</dbReference>
<dbReference type="InterPro" id="IPR042229">
    <property type="entry name" value="Listeria/Bacterioides_rpt_sf"/>
</dbReference>
<dbReference type="InterPro" id="IPR032812">
    <property type="entry name" value="SbsA_Ig"/>
</dbReference>
<dbReference type="InterPro" id="IPR001119">
    <property type="entry name" value="SLH_dom"/>
</dbReference>
<comment type="caution">
    <text evidence="8">The sequence shown here is derived from an EMBL/GenBank/DDBJ whole genome shotgun (WGS) entry which is preliminary data.</text>
</comment>
<accession>A0A7X3IM07</accession>
<feature type="domain" description="SLH" evidence="7">
    <location>
        <begin position="1150"/>
        <end position="1213"/>
    </location>
</feature>
<evidence type="ECO:0000256" key="3">
    <source>
        <dbReference type="ARBA" id="ARBA00022737"/>
    </source>
</evidence>
<feature type="region of interest" description="Disordered" evidence="4">
    <location>
        <begin position="810"/>
        <end position="859"/>
    </location>
</feature>
<sequence>MKKWGRAAVCLLLVLTLFPGYSKTDAASGVQPWTAVPQISAGYQFGLSLISSGTVWTWGANNYGQLGVGDNKGRLTPVQVKNLDQVTLIEAGIKSAYAMKKDGSVWAWGDNEHGQLGIGTTTDAGVPQRITGLNDVISMSSRMGYHALALKNDGTVWAWGLNNAGQVGDGTMEIRTAPVQVSGLSDVVAVSAGGYHSLALQKDGTVWAWGYNGEGELGNETLTDSPVPVQVHGLTRIKAISAGNYHNIALDEDGHIWTWGRNSNASLGPGFNGYRQPLAQLMDKMNNVKAIQAGMYHSLFQLEDGTVMAFGLNNYGQLGNGESTGSAANPVKTMNLTGVKGLAAGGFSSYALTADGKVWGWGYGSDGEMGNGGRADKTPLPMLSRASLDTTPPYPAQPEITVTNVTKTGLTLFWNQAADNWNDPELLEYQVYQSDKADIQTASAMKSKGVPIGDFQADVGHLEIKGLEPGKTYYFNVLVQDLAGNQQAYAMQQATTQALPKYQVSYNGRDSTSGNPPQDANGYEEGNTVIVLGNTGDLQKEGFSFTGWSMNEDGSGTIYAPGDSLTIGSANMMLYPVWTSVPDTAAPRVAAYFPESGAGNIRVDQPLQVTFNEKVQAVTGKQITIRKSSDGMILETILADDAQKIGISGTGVVITPAAHLEFNTAYEVQIEAGAFQDEAGNAFAGIAPGEWHFMTAGPEAPSSDARLGSLRFIADDALAILTPAFDKDIPEYQSEMSSGDDRVKLMAEPLEEHASVTVSVYDAQGGEAGAPIPLDLTEGNILTVPAGNFGVKLNVTAQDGSTKVYVLNVSRKGTSPGGNPGVPTEPGGSPGEGNPGSSGSGNTAVSESQPPTPLITKPDIRINGKVSGAELSNYAVTRQNGRSLAELELNTAALLQSVAKENGAPEIVVRFADNAADDLTLRVTGGALMALEGRDARLTVETMKGNASFSAAGLRVSKLLSKLEKQLGRPVQPADVSIRLSLSGTLPSFWEQTSDDRVKWLSNPVGIKMTAASRDASGRLVSVEAGPLSRHAELLIPIPQGTDLTVKLTAAWVDASGTIRSVPTRMTSVEGKWYAAASILSGGEYSLLYHEADAPSDMRGHWASGVVQDLASRLILQPEEEKAFRPDLPSTRGDVISLMVRALGLPDSAEPVPYADIREGSGMAREAAAAQQYGLITGYGDGLLKPDQPVTREEAFVWIGRMLGAAGLDSEGTESEAAEDLSSFSDEQSLSRWARSGTAAAYRYHIIQGDGGRLLPKRYVTRAELAAMIQRALNAAGRIDG</sequence>
<feature type="compositionally biased region" description="Gly residues" evidence="4">
    <location>
        <begin position="828"/>
        <end position="839"/>
    </location>
</feature>
<dbReference type="InterPro" id="IPR000408">
    <property type="entry name" value="Reg_chr_condens"/>
</dbReference>
<dbReference type="InterPro" id="IPR014755">
    <property type="entry name" value="Cu-Rt/internalin_Ig-like"/>
</dbReference>
<dbReference type="RefSeq" id="WP_160499553.1">
    <property type="nucleotide sequence ID" value="NZ_WUBI01000003.1"/>
</dbReference>
<dbReference type="PROSITE" id="PS50853">
    <property type="entry name" value="FN3"/>
    <property type="match status" value="1"/>
</dbReference>
<dbReference type="PANTHER" id="PTHR22870:SF408">
    <property type="entry name" value="OS09G0560450 PROTEIN"/>
    <property type="match status" value="1"/>
</dbReference>